<evidence type="ECO:0000256" key="1">
    <source>
        <dbReference type="SAM" id="MobiDB-lite"/>
    </source>
</evidence>
<dbReference type="WBParaSite" id="SPAL_0000723200.1">
    <property type="protein sequence ID" value="SPAL_0000723200.1"/>
    <property type="gene ID" value="SPAL_0000723200"/>
</dbReference>
<evidence type="ECO:0000313" key="2">
    <source>
        <dbReference type="Proteomes" id="UP000046392"/>
    </source>
</evidence>
<sequence>MAKEESSMIDDVESLILEKSHQQPQDIKGSGEREGVNRGIMSLGDDNKFMELKKLVYDEIEIMLKERKKTFEGMLCRLEEVNEVLEAEKRGILKKSKELEKDENKKSEEVKGNSEVMKTNQKKRIPKFDSRNLLFSGNYRSTGKACQILMKSGSFLCSKLRSKDYKNIKLCVRKNSHAKMEENKKNNNDNESKSEKSSKKNSISLRKKKIHFLK</sequence>
<dbReference type="Proteomes" id="UP000046392">
    <property type="component" value="Unplaced"/>
</dbReference>
<dbReference type="AlphaFoldDB" id="A0A0N5BMU9"/>
<protein>
    <submittedName>
        <fullName evidence="3">Uncharacterized protein</fullName>
    </submittedName>
</protein>
<feature type="compositionally biased region" description="Basic and acidic residues" evidence="1">
    <location>
        <begin position="99"/>
        <end position="112"/>
    </location>
</feature>
<organism evidence="2 3">
    <name type="scientific">Strongyloides papillosus</name>
    <name type="common">Intestinal threadworm</name>
    <dbReference type="NCBI Taxonomy" id="174720"/>
    <lineage>
        <taxon>Eukaryota</taxon>
        <taxon>Metazoa</taxon>
        <taxon>Ecdysozoa</taxon>
        <taxon>Nematoda</taxon>
        <taxon>Chromadorea</taxon>
        <taxon>Rhabditida</taxon>
        <taxon>Tylenchina</taxon>
        <taxon>Panagrolaimomorpha</taxon>
        <taxon>Strongyloidoidea</taxon>
        <taxon>Strongyloididae</taxon>
        <taxon>Strongyloides</taxon>
    </lineage>
</organism>
<reference evidence="3" key="1">
    <citation type="submission" date="2017-02" db="UniProtKB">
        <authorList>
            <consortium name="WormBaseParasite"/>
        </authorList>
    </citation>
    <scope>IDENTIFICATION</scope>
</reference>
<feature type="compositionally biased region" description="Basic and acidic residues" evidence="1">
    <location>
        <begin position="178"/>
        <end position="198"/>
    </location>
</feature>
<evidence type="ECO:0000313" key="3">
    <source>
        <dbReference type="WBParaSite" id="SPAL_0000723200.1"/>
    </source>
</evidence>
<accession>A0A0N5BMU9</accession>
<feature type="compositionally biased region" description="Basic residues" evidence="1">
    <location>
        <begin position="205"/>
        <end position="214"/>
    </location>
</feature>
<keyword evidence="2" id="KW-1185">Reference proteome</keyword>
<name>A0A0N5BMU9_STREA</name>
<feature type="region of interest" description="Disordered" evidence="1">
    <location>
        <begin position="175"/>
        <end position="214"/>
    </location>
</feature>
<feature type="region of interest" description="Disordered" evidence="1">
    <location>
        <begin position="1"/>
        <end position="39"/>
    </location>
</feature>
<feature type="region of interest" description="Disordered" evidence="1">
    <location>
        <begin position="99"/>
        <end position="118"/>
    </location>
</feature>
<proteinExistence type="predicted"/>